<dbReference type="RefSeq" id="YP_004300610.1">
    <property type="nucleotide sequence ID" value="NC_015250.1"/>
</dbReference>
<protein>
    <submittedName>
        <fullName evidence="1">Uncharacterized protein</fullName>
    </submittedName>
</protein>
<proteinExistence type="predicted"/>
<reference evidence="1 2" key="1">
    <citation type="journal article" date="2010" name="Virol. J.">
        <title>Genomes of the T4-related bacteriophages as windows on microbial genome evolution.</title>
        <authorList>
            <person name="Petrov V.M."/>
            <person name="Ratnayaka S."/>
            <person name="Nolan J.M."/>
            <person name="Miller E.S."/>
            <person name="Karam J.D."/>
        </authorList>
    </citation>
    <scope>NUCLEOTIDE SEQUENCE [LARGE SCALE GENOMIC DNA]</scope>
    <source>
        <strain evidence="1">Acj133</strain>
    </source>
</reference>
<dbReference type="EMBL" id="HM114315">
    <property type="protein sequence ID" value="ADJ19376.1"/>
    <property type="molecule type" value="Genomic_DNA"/>
</dbReference>
<dbReference type="GeneID" id="10323016"/>
<evidence type="ECO:0000313" key="1">
    <source>
        <dbReference type="EMBL" id="ADJ19376.1"/>
    </source>
</evidence>
<accession>D9I5Z5</accession>
<dbReference type="Proteomes" id="UP000000330">
    <property type="component" value="Segment"/>
</dbReference>
<keyword evidence="2" id="KW-1185">Reference proteome</keyword>
<dbReference type="InterPro" id="IPR027417">
    <property type="entry name" value="P-loop_NTPase"/>
</dbReference>
<sequence>MENRKIQTRGFVSAFPGCGKTTIHMDGYRFGLYPMRPTGHAVYRMVRPAGVPAVFDSDSSTYDKEYFPGNYIKWMVQTLQNNILDGFVALVSSHDNVRLAMQEAGLPYTLVYPDRSLKSEYIERYKKRGSPDAFITMMENKWDDFIDSCESDPADKIVLQAGQYLVDVL</sequence>
<organism evidence="1 2">
    <name type="scientific">Acinetobacter phage 133</name>
    <dbReference type="NCBI Taxonomy" id="2919552"/>
    <lineage>
        <taxon>Viruses</taxon>
        <taxon>Duplodnaviria</taxon>
        <taxon>Heunggongvirae</taxon>
        <taxon>Uroviricota</taxon>
        <taxon>Caudoviricetes</taxon>
        <taxon>Pantevenvirales</taxon>
        <taxon>Straboviridae</taxon>
        <taxon>Tevenvirinae</taxon>
        <taxon>Centumtrigintavirus</taxon>
        <taxon>Centumtrigintavirus cv133</taxon>
        <taxon>Acinetobacter virus 133</taxon>
    </lineage>
</organism>
<gene>
    <name evidence="1" type="ORF">Acj133p029</name>
</gene>
<dbReference type="SUPFAM" id="SSF52540">
    <property type="entry name" value="P-loop containing nucleoside triphosphate hydrolases"/>
    <property type="match status" value="1"/>
</dbReference>
<evidence type="ECO:0000313" key="2">
    <source>
        <dbReference type="Proteomes" id="UP000000330"/>
    </source>
</evidence>
<name>D9I5Z5_9CAUD</name>
<dbReference type="KEGG" id="vg:10323016"/>